<dbReference type="GO" id="GO:0016747">
    <property type="term" value="F:acyltransferase activity, transferring groups other than amino-acyl groups"/>
    <property type="evidence" value="ECO:0007669"/>
    <property type="project" value="InterPro"/>
</dbReference>
<dbReference type="PANTHER" id="PTHR43233">
    <property type="entry name" value="FAMILY N-ACETYLTRANSFERASE, PUTATIVE (AFU_ORTHOLOGUE AFUA_6G03350)-RELATED"/>
    <property type="match status" value="1"/>
</dbReference>
<dbReference type="EMBL" id="JAOUSF010000005">
    <property type="protein sequence ID" value="MCU9614956.1"/>
    <property type="molecule type" value="Genomic_DNA"/>
</dbReference>
<dbReference type="RefSeq" id="WP_263074273.1">
    <property type="nucleotide sequence ID" value="NZ_JAOUSF010000005.1"/>
</dbReference>
<dbReference type="CDD" id="cd04301">
    <property type="entry name" value="NAT_SF"/>
    <property type="match status" value="1"/>
</dbReference>
<sequence>MGIVLKNNNKVFIRSYEQKDFPEIQSLNKEEGWSNLVEKQLLTKEAWENSNIAFVIVNEAQEVIGYIRGLTDTRITLFICELLIDKNYRGLGLGKKLLHYVHNIYPSTRIELLASNTSRSFYEDIGFRSFYGFRKSSEEILASAK</sequence>
<accession>A0AAE3IUV5</accession>
<organism evidence="2 3">
    <name type="scientific">Perspicuibacillus lycopersici</name>
    <dbReference type="NCBI Taxonomy" id="1325689"/>
    <lineage>
        <taxon>Bacteria</taxon>
        <taxon>Bacillati</taxon>
        <taxon>Bacillota</taxon>
        <taxon>Bacilli</taxon>
        <taxon>Bacillales</taxon>
        <taxon>Bacillaceae</taxon>
        <taxon>Perspicuibacillus</taxon>
    </lineage>
</organism>
<dbReference type="InterPro" id="IPR016181">
    <property type="entry name" value="Acyl_CoA_acyltransferase"/>
</dbReference>
<reference evidence="2" key="1">
    <citation type="submission" date="2022-10" db="EMBL/GenBank/DDBJ databases">
        <title>Description of Fervidibacillus gen. nov. in the family Fervidibacillaceae fam. nov. with two species, Fervidibacillus albus sp. nov., and Fervidibacillus halotolerans sp. nov., isolated from tidal flat sediments.</title>
        <authorList>
            <person name="Kwon K.K."/>
            <person name="Yang S.-H."/>
        </authorList>
    </citation>
    <scope>NUCLEOTIDE SEQUENCE</scope>
    <source>
        <strain evidence="2">JCM 19140</strain>
    </source>
</reference>
<dbReference type="SUPFAM" id="SSF55729">
    <property type="entry name" value="Acyl-CoA N-acyltransferases (Nat)"/>
    <property type="match status" value="1"/>
</dbReference>
<dbReference type="Proteomes" id="UP001209318">
    <property type="component" value="Unassembled WGS sequence"/>
</dbReference>
<comment type="caution">
    <text evidence="2">The sequence shown here is derived from an EMBL/GenBank/DDBJ whole genome shotgun (WGS) entry which is preliminary data.</text>
</comment>
<dbReference type="Gene3D" id="3.40.630.30">
    <property type="match status" value="1"/>
</dbReference>
<dbReference type="PANTHER" id="PTHR43233:SF1">
    <property type="entry name" value="FAMILY N-ACETYLTRANSFERASE, PUTATIVE (AFU_ORTHOLOGUE AFUA_6G03350)-RELATED"/>
    <property type="match status" value="1"/>
</dbReference>
<gene>
    <name evidence="2" type="ORF">OEV98_15530</name>
</gene>
<name>A0AAE3IUV5_9BACI</name>
<dbReference type="Pfam" id="PF13673">
    <property type="entry name" value="Acetyltransf_10"/>
    <property type="match status" value="1"/>
</dbReference>
<evidence type="ECO:0000259" key="1">
    <source>
        <dbReference type="PROSITE" id="PS51186"/>
    </source>
</evidence>
<dbReference type="InterPro" id="IPR000182">
    <property type="entry name" value="GNAT_dom"/>
</dbReference>
<evidence type="ECO:0000313" key="2">
    <source>
        <dbReference type="EMBL" id="MCU9614956.1"/>
    </source>
</evidence>
<evidence type="ECO:0000313" key="3">
    <source>
        <dbReference type="Proteomes" id="UP001209318"/>
    </source>
</evidence>
<protein>
    <submittedName>
        <fullName evidence="2">GNAT family N-acetyltransferase</fullName>
    </submittedName>
</protein>
<dbReference type="AlphaFoldDB" id="A0AAE3IUV5"/>
<dbReference type="PROSITE" id="PS51186">
    <property type="entry name" value="GNAT"/>
    <property type="match status" value="1"/>
</dbReference>
<dbReference type="InterPro" id="IPR053144">
    <property type="entry name" value="Acetyltransferase_Butenolide"/>
</dbReference>
<proteinExistence type="predicted"/>
<keyword evidence="3" id="KW-1185">Reference proteome</keyword>
<feature type="domain" description="N-acetyltransferase" evidence="1">
    <location>
        <begin position="11"/>
        <end position="145"/>
    </location>
</feature>